<keyword evidence="5" id="KW-1185">Reference proteome</keyword>
<dbReference type="Gene3D" id="2.40.10.10">
    <property type="entry name" value="Trypsin-like serine proteases"/>
    <property type="match status" value="2"/>
</dbReference>
<keyword evidence="1" id="KW-0472">Membrane</keyword>
<dbReference type="OrthoDB" id="265200at2"/>
<dbReference type="STRING" id="645274.SAMN04487901_11037"/>
<evidence type="ECO:0000313" key="6">
    <source>
        <dbReference type="Proteomes" id="UP000199134"/>
    </source>
</evidence>
<feature type="transmembrane region" description="Helical" evidence="1">
    <location>
        <begin position="179"/>
        <end position="201"/>
    </location>
</feature>
<dbReference type="EMBL" id="FNIW01000006">
    <property type="protein sequence ID" value="SDN97261.1"/>
    <property type="molecule type" value="Genomic_DNA"/>
</dbReference>
<reference evidence="3 6" key="2">
    <citation type="submission" date="2016-10" db="EMBL/GenBank/DDBJ databases">
        <authorList>
            <person name="de Groot N.N."/>
        </authorList>
    </citation>
    <scope>NUCLEOTIDE SEQUENCE [LARGE SCALE GENOMIC DNA]</scope>
    <source>
        <strain evidence="6">BP1-145</strain>
        <strain evidence="3">BP1-148</strain>
    </source>
</reference>
<dbReference type="CDD" id="cd00060">
    <property type="entry name" value="FHA"/>
    <property type="match status" value="2"/>
</dbReference>
<evidence type="ECO:0000259" key="2">
    <source>
        <dbReference type="PROSITE" id="PS50006"/>
    </source>
</evidence>
<evidence type="ECO:0000313" key="3">
    <source>
        <dbReference type="EMBL" id="SDG81418.1"/>
    </source>
</evidence>
<dbReference type="InterPro" id="IPR043504">
    <property type="entry name" value="Peptidase_S1_PA_chymotrypsin"/>
</dbReference>
<dbReference type="InterPro" id="IPR009003">
    <property type="entry name" value="Peptidase_S1_PA"/>
</dbReference>
<dbReference type="SMART" id="SM00240">
    <property type="entry name" value="FHA"/>
    <property type="match status" value="2"/>
</dbReference>
<dbReference type="Pfam" id="PF00498">
    <property type="entry name" value="FHA"/>
    <property type="match status" value="2"/>
</dbReference>
<dbReference type="PROSITE" id="PS50006">
    <property type="entry name" value="FHA_DOMAIN"/>
    <property type="match status" value="2"/>
</dbReference>
<evidence type="ECO:0000256" key="1">
    <source>
        <dbReference type="SAM" id="Phobius"/>
    </source>
</evidence>
<reference evidence="4 5" key="1">
    <citation type="submission" date="2016-10" db="EMBL/GenBank/DDBJ databases">
        <authorList>
            <person name="Varghese N."/>
            <person name="Submissions S."/>
        </authorList>
    </citation>
    <scope>NUCLEOTIDE SEQUENCE</scope>
    <source>
        <strain evidence="4">BP1-145</strain>
        <strain evidence="5">BP1-148</strain>
    </source>
</reference>
<keyword evidence="1" id="KW-0812">Transmembrane</keyword>
<sequence>MRLLKIGRDAACDIVLYSENVSSLHAELTLLNSGDIQLEDKGSRNGTFVMNQPIKPGKPVNIRRGDAVRFADVELQWSQVPQPEDNSAYKAIYGIGSHFNNDIQISGNTVSRYHATIKVGRDNKVYIVDHSKNGTTVDGRKIAANVPTRIKKSSAVVCGGVPVNLKAAPIQWPSEAWKAVVGIAASLLVLVGVGVGIWAAWPNSKPNIKALEKATACVFEQYYVQVTYKDDPFIGHIKGWPEKWTFGIDNNGNLALGTPGSNISPIGARGTAFFISKDGEMGTNRHIALPWEYLPENAVETIKQAMEKNLNDNSSSILVPLLNAAINSGKVPVEEARAWFTRLQKSEINISGSMEYIGVALTGTNFTTIADLYSCQVIAESGDKERDVALIRLNSKKTPDDIVKGGIFDIENARVDETSLIPQEEELTTIGYPSEFGTGMNLITKGTEYLPTVHRTYVSKTPDDDMFQLQSNVVGGQSGSPIIDKEHRLVGVVFGSYRGTDVAYGCNIKHLKALYDKNKARN</sequence>
<proteinExistence type="predicted"/>
<feature type="domain" description="FHA" evidence="2">
    <location>
        <begin position="93"/>
        <end position="142"/>
    </location>
</feature>
<dbReference type="Proteomes" id="UP000199134">
    <property type="component" value="Unassembled WGS sequence"/>
</dbReference>
<dbReference type="InterPro" id="IPR008984">
    <property type="entry name" value="SMAD_FHA_dom_sf"/>
</dbReference>
<protein>
    <submittedName>
        <fullName evidence="4">Trypsin-like peptidase domain-containing protein</fullName>
    </submittedName>
</protein>
<dbReference type="Pfam" id="PF13365">
    <property type="entry name" value="Trypsin_2"/>
    <property type="match status" value="1"/>
</dbReference>
<accession>A0A1H0FRT9</accession>
<dbReference type="EMBL" id="FNCQ01000010">
    <property type="protein sequence ID" value="SDG81418.1"/>
    <property type="molecule type" value="Genomic_DNA"/>
</dbReference>
<dbReference type="SUPFAM" id="SSF49879">
    <property type="entry name" value="SMAD/FHA domain"/>
    <property type="match status" value="2"/>
</dbReference>
<keyword evidence="1" id="KW-1133">Transmembrane helix</keyword>
<dbReference type="AlphaFoldDB" id="A0A1H0FRT9"/>
<dbReference type="InterPro" id="IPR050923">
    <property type="entry name" value="Cell_Proc_Reg/RNA_Proc"/>
</dbReference>
<gene>
    <name evidence="4" type="ORF">SAMN04487900_10652</name>
    <name evidence="3" type="ORF">SAMN04487901_11037</name>
</gene>
<feature type="domain" description="FHA" evidence="2">
    <location>
        <begin position="4"/>
        <end position="54"/>
    </location>
</feature>
<dbReference type="InterPro" id="IPR000253">
    <property type="entry name" value="FHA_dom"/>
</dbReference>
<dbReference type="SUPFAM" id="SSF50494">
    <property type="entry name" value="Trypsin-like serine proteases"/>
    <property type="match status" value="1"/>
</dbReference>
<dbReference type="PANTHER" id="PTHR23308">
    <property type="entry name" value="NUCLEAR INHIBITOR OF PROTEIN PHOSPHATASE-1"/>
    <property type="match status" value="1"/>
</dbReference>
<name>A0A1H0FRT9_9BACT</name>
<evidence type="ECO:0000313" key="4">
    <source>
        <dbReference type="EMBL" id="SDN97261.1"/>
    </source>
</evidence>
<dbReference type="Gene3D" id="2.60.200.20">
    <property type="match status" value="2"/>
</dbReference>
<dbReference type="Proteomes" id="UP000198779">
    <property type="component" value="Unassembled WGS sequence"/>
</dbReference>
<dbReference type="RefSeq" id="WP_091817879.1">
    <property type="nucleotide sequence ID" value="NZ_FNCQ01000010.1"/>
</dbReference>
<organism evidence="4 6">
    <name type="scientific">Prevotella communis</name>
    <dbReference type="NCBI Taxonomy" id="2913614"/>
    <lineage>
        <taxon>Bacteria</taxon>
        <taxon>Pseudomonadati</taxon>
        <taxon>Bacteroidota</taxon>
        <taxon>Bacteroidia</taxon>
        <taxon>Bacteroidales</taxon>
        <taxon>Prevotellaceae</taxon>
        <taxon>Prevotella</taxon>
    </lineage>
</organism>
<accession>A0A1G7XB42</accession>
<evidence type="ECO:0000313" key="5">
    <source>
        <dbReference type="Proteomes" id="UP000198779"/>
    </source>
</evidence>